<dbReference type="OrthoDB" id="9979402at2"/>
<name>A0A2S8FZ97_9BACT</name>
<dbReference type="Proteomes" id="UP000238322">
    <property type="component" value="Unassembled WGS sequence"/>
</dbReference>
<evidence type="ECO:0000256" key="1">
    <source>
        <dbReference type="SAM" id="Phobius"/>
    </source>
</evidence>
<feature type="transmembrane region" description="Helical" evidence="1">
    <location>
        <begin position="119"/>
        <end position="138"/>
    </location>
</feature>
<dbReference type="EMBL" id="PUHY01000005">
    <property type="protein sequence ID" value="PQO37204.1"/>
    <property type="molecule type" value="Genomic_DNA"/>
</dbReference>
<comment type="caution">
    <text evidence="2">The sequence shown here is derived from an EMBL/GenBank/DDBJ whole genome shotgun (WGS) entry which is preliminary data.</text>
</comment>
<proteinExistence type="predicted"/>
<protein>
    <submittedName>
        <fullName evidence="2">Uncharacterized protein</fullName>
    </submittedName>
</protein>
<gene>
    <name evidence="2" type="ORF">C5Y83_04450</name>
</gene>
<reference evidence="2 3" key="1">
    <citation type="submission" date="2018-02" db="EMBL/GenBank/DDBJ databases">
        <title>Comparative genomes isolates from brazilian mangrove.</title>
        <authorList>
            <person name="Araujo J.E."/>
            <person name="Taketani R.G."/>
            <person name="Silva M.C.P."/>
            <person name="Loureco M.V."/>
            <person name="Andreote F.D."/>
        </authorList>
    </citation>
    <scope>NUCLEOTIDE SEQUENCE [LARGE SCALE GENOMIC DNA]</scope>
    <source>
        <strain evidence="2 3">Hex-1 MGV</strain>
    </source>
</reference>
<keyword evidence="1" id="KW-0812">Transmembrane</keyword>
<sequence length="146" mass="16585">MNELNPKHPFASPVEVVEDAKGEQPAFTPGQRAVECAVSFLLGLSLMMLFFQLFVFSVWAENTRDVWHYPEWDDSEIQTQIWDDYDVTFFYVPALYWVGAFFMAIFGCIATIRSKCSLPSILMCVALIPLSVMGLFIAGDTGFAYW</sequence>
<evidence type="ECO:0000313" key="2">
    <source>
        <dbReference type="EMBL" id="PQO37204.1"/>
    </source>
</evidence>
<feature type="transmembrane region" description="Helical" evidence="1">
    <location>
        <begin position="94"/>
        <end position="112"/>
    </location>
</feature>
<feature type="transmembrane region" description="Helical" evidence="1">
    <location>
        <begin position="40"/>
        <end position="60"/>
    </location>
</feature>
<evidence type="ECO:0000313" key="3">
    <source>
        <dbReference type="Proteomes" id="UP000238322"/>
    </source>
</evidence>
<accession>A0A2S8FZ97</accession>
<keyword evidence="1" id="KW-0472">Membrane</keyword>
<organism evidence="2 3">
    <name type="scientific">Blastopirellula marina</name>
    <dbReference type="NCBI Taxonomy" id="124"/>
    <lineage>
        <taxon>Bacteria</taxon>
        <taxon>Pseudomonadati</taxon>
        <taxon>Planctomycetota</taxon>
        <taxon>Planctomycetia</taxon>
        <taxon>Pirellulales</taxon>
        <taxon>Pirellulaceae</taxon>
        <taxon>Blastopirellula</taxon>
    </lineage>
</organism>
<dbReference type="RefSeq" id="WP_105328454.1">
    <property type="nucleotide sequence ID" value="NZ_PUHY01000005.1"/>
</dbReference>
<dbReference type="AlphaFoldDB" id="A0A2S8FZ97"/>
<keyword evidence="1" id="KW-1133">Transmembrane helix</keyword>